<name>A0A7J8K1I9_MOLMO</name>
<feature type="transmembrane region" description="Helical" evidence="1">
    <location>
        <begin position="37"/>
        <end position="55"/>
    </location>
</feature>
<keyword evidence="1" id="KW-0812">Transmembrane</keyword>
<protein>
    <submittedName>
        <fullName evidence="2">Transcription activation suppressor family member 2</fullName>
    </submittedName>
</protein>
<gene>
    <name evidence="2" type="ORF">HJG59_017816</name>
</gene>
<comment type="caution">
    <text evidence="2">The sequence shown here is derived from an EMBL/GenBank/DDBJ whole genome shotgun (WGS) entry which is preliminary data.</text>
</comment>
<dbReference type="AlphaFoldDB" id="A0A7J8K1I9"/>
<accession>A0A7J8K1I9</accession>
<keyword evidence="1" id="KW-0472">Membrane</keyword>
<dbReference type="EMBL" id="JACASF010000001">
    <property type="protein sequence ID" value="KAF6502926.1"/>
    <property type="molecule type" value="Genomic_DNA"/>
</dbReference>
<organism evidence="2 3">
    <name type="scientific">Molossus molossus</name>
    <name type="common">Pallas' mastiff bat</name>
    <name type="synonym">Vespertilio molossus</name>
    <dbReference type="NCBI Taxonomy" id="27622"/>
    <lineage>
        <taxon>Eukaryota</taxon>
        <taxon>Metazoa</taxon>
        <taxon>Chordata</taxon>
        <taxon>Craniata</taxon>
        <taxon>Vertebrata</taxon>
        <taxon>Euteleostomi</taxon>
        <taxon>Mammalia</taxon>
        <taxon>Eutheria</taxon>
        <taxon>Laurasiatheria</taxon>
        <taxon>Chiroptera</taxon>
        <taxon>Yangochiroptera</taxon>
        <taxon>Molossidae</taxon>
        <taxon>Molossus</taxon>
    </lineage>
</organism>
<keyword evidence="3" id="KW-1185">Reference proteome</keyword>
<dbReference type="Proteomes" id="UP000550707">
    <property type="component" value="Unassembled WGS sequence"/>
</dbReference>
<keyword evidence="1" id="KW-1133">Transmembrane helix</keyword>
<evidence type="ECO:0000313" key="3">
    <source>
        <dbReference type="Proteomes" id="UP000550707"/>
    </source>
</evidence>
<evidence type="ECO:0000256" key="1">
    <source>
        <dbReference type="SAM" id="Phobius"/>
    </source>
</evidence>
<proteinExistence type="predicted"/>
<evidence type="ECO:0000313" key="2">
    <source>
        <dbReference type="EMBL" id="KAF6502926.1"/>
    </source>
</evidence>
<sequence>MSTKLFTKKKKQVTILRKNSKKLTDFFCLKLKVRQSWYVSVDSVLAAVLLPLLVIQEKVYTFPNTQTIFMQDHGIMESLVIL</sequence>
<reference evidence="2 3" key="1">
    <citation type="journal article" date="2020" name="Nature">
        <title>Six reference-quality genomes reveal evolution of bat adaptations.</title>
        <authorList>
            <person name="Jebb D."/>
            <person name="Huang Z."/>
            <person name="Pippel M."/>
            <person name="Hughes G.M."/>
            <person name="Lavrichenko K."/>
            <person name="Devanna P."/>
            <person name="Winkler S."/>
            <person name="Jermiin L.S."/>
            <person name="Skirmuntt E.C."/>
            <person name="Katzourakis A."/>
            <person name="Burkitt-Gray L."/>
            <person name="Ray D.A."/>
            <person name="Sullivan K.A.M."/>
            <person name="Roscito J.G."/>
            <person name="Kirilenko B.M."/>
            <person name="Davalos L.M."/>
            <person name="Corthals A.P."/>
            <person name="Power M.L."/>
            <person name="Jones G."/>
            <person name="Ransome R.D."/>
            <person name="Dechmann D.K.N."/>
            <person name="Locatelli A.G."/>
            <person name="Puechmaille S.J."/>
            <person name="Fedrigo O."/>
            <person name="Jarvis E.D."/>
            <person name="Hiller M."/>
            <person name="Vernes S.C."/>
            <person name="Myers E.W."/>
            <person name="Teeling E.C."/>
        </authorList>
    </citation>
    <scope>NUCLEOTIDE SEQUENCE [LARGE SCALE GENOMIC DNA]</scope>
    <source>
        <strain evidence="2">MMolMol1</strain>
        <tissue evidence="2">Muscle</tissue>
    </source>
</reference>